<feature type="compositionally biased region" description="Polar residues" evidence="6">
    <location>
        <begin position="757"/>
        <end position="775"/>
    </location>
</feature>
<comment type="similarity">
    <text evidence="2">Belongs to the NRAMP (TC 2.A.55) family.</text>
</comment>
<dbReference type="GO" id="GO:0009873">
    <property type="term" value="P:ethylene-activated signaling pathway"/>
    <property type="evidence" value="ECO:0007669"/>
    <property type="project" value="InterPro"/>
</dbReference>
<dbReference type="OrthoDB" id="409173at2759"/>
<feature type="region of interest" description="Disordered" evidence="6">
    <location>
        <begin position="727"/>
        <end position="784"/>
    </location>
</feature>
<reference evidence="8 9" key="1">
    <citation type="submission" date="2020-10" db="EMBL/GenBank/DDBJ databases">
        <title>Plant Genome Project.</title>
        <authorList>
            <person name="Zhang R.-G."/>
        </authorList>
    </citation>
    <scope>NUCLEOTIDE SEQUENCE [LARGE SCALE GENOMIC DNA]</scope>
    <source>
        <strain evidence="8">FAFU-HL-1</strain>
        <tissue evidence="8">Leaf</tissue>
    </source>
</reference>
<keyword evidence="3 7" id="KW-0812">Transmembrane</keyword>
<evidence type="ECO:0000313" key="9">
    <source>
        <dbReference type="Proteomes" id="UP000657918"/>
    </source>
</evidence>
<comment type="subcellular location">
    <subcellularLocation>
        <location evidence="1">Membrane</location>
        <topology evidence="1">Multi-pass membrane protein</topology>
    </subcellularLocation>
</comment>
<evidence type="ECO:0000256" key="1">
    <source>
        <dbReference type="ARBA" id="ARBA00004141"/>
    </source>
</evidence>
<dbReference type="GO" id="GO:0005384">
    <property type="term" value="F:manganese ion transmembrane transporter activity"/>
    <property type="evidence" value="ECO:0007669"/>
    <property type="project" value="TreeGrafter"/>
</dbReference>
<dbReference type="Pfam" id="PF01566">
    <property type="entry name" value="Nramp"/>
    <property type="match status" value="2"/>
</dbReference>
<sequence>MLGLFFGRIRSVEGFLIEYVLWAHFISGLQDFGFQVLAKGLADHVKLLGADGVEVDFGNDDFKYAKIRIQNIFFVSLDSVYIDIHWEVPLFLGSVIKYHTAGCASVLFEILISIMDTEFANANHPLHFLHRLLPAVGPGLLIAIGYVDPGKWAATVEGGARFGFDLYLSARIGVITRKDLAQICNDEYGKWTCMFLGVQAALSVIALDITMILGIAHGLNLLSGMDLSTCVFLAAVDAILFPVFATLLVRPLARVLLPPHLRNITTDFATLFQERCKASLLCTCIAGLILLLYFFGVLISQPEIPLSINGMRTKLSEESVFALMSLLGANIMPHNFFLHSSIVLQHQRPQNISRDALCLDHFFAILCIFSGIYLVNYVLMSSAANVFYSTGLVLLTFPDAMSLMEQVFRSPLAPFGFSLILFFANHITAFSWNLGGRVVLHDFLRLDIPNWLQRATFRIIAVVPALYCVWTSGVEGIYQLLILTQVMVALLLPSSVIPLFRVASSRQVMGVYKISPFLEFVVLISFLGMLGIKIIFVVEMIFGDSDWVGNLRWSTGSGSSTSYIVLLITACSSFCLMFWLAATPLKSATRLDAQAWNWDTQNAVSEPSMLIEEEFFTENKCTREEIIMRQEQLPEPGKSFDSYLDTAVANADPDLPETIMETDQESHLTTIKEKHSEATNSSSQTFYEETLPAIESASLSAAVNFVPDAELLVAKKANIESMDSVEKTVDMDGGMHAEKEDEGDNWEPEDSSKGVLGSTTSLTSDGPGSFRSLSGKSDEGGNGAGSLSRLAGLGRAARRQLAAVLDEFWGQLYDFHGQITQEAKTKKLDALGVDLKLASSLLKVDTSGKEPSGYFSLVGGRASDSLINSSLCNSPKQLRVQGNMDSTYGVQRGPSSLWSNHVQLLDAYVQGPSHSIVDSSERRYPGVCTLPSSVGWDNQPATVHGYQIASIAKDRAFSSLNGQMESPAPISPSLGPRNYRDPLTISMGQKLQNGVSSSQASGFQNLAVTRNSPLLSERHYHDVYSSGSAEDTGMSANTKKYHSLPAISGLAGLYMSEKSAQWDKSAEFGSSVSRTGYEQSYYSNTGSGAGGPLSFNGLSKRHGDSFSLPMTPDPGSLWSKQPFEQFGVADKIRAVGSGLGNHSNSINHKVTSPVDSEAQLLRSFRHCIVKLLKLEGSDWLFRQNNGADQVLIDCVAARERYLYEAETREMSHAAHMGESTYLYSDRKSGSALRNGNASFTNIMVSSVPHCGEGCVWRMDLIISFGVWCIHRILDLSLMESRPELWGKYTYVLNRLQGIIGLVFSKPRTPMSPCYCLQIPASHQHRSSPPASNGMLPPASKPARGKTTTAATLLDLIKDVEIAISCRKGRSGTAAGDVAFPKGKENLASVLKRYKRRLPELDGIELFNFEMQLANSGMLTAQLSGLSLVFKKLIKD</sequence>
<dbReference type="InterPro" id="IPR001046">
    <property type="entry name" value="NRAMP_fam"/>
</dbReference>
<gene>
    <name evidence="8" type="ORF">SADUNF_Sadunf16G0080600</name>
</gene>
<evidence type="ECO:0000256" key="3">
    <source>
        <dbReference type="ARBA" id="ARBA00022692"/>
    </source>
</evidence>
<feature type="compositionally biased region" description="Acidic residues" evidence="6">
    <location>
        <begin position="740"/>
        <end position="749"/>
    </location>
</feature>
<dbReference type="GO" id="GO:0015086">
    <property type="term" value="F:cadmium ion transmembrane transporter activity"/>
    <property type="evidence" value="ECO:0007669"/>
    <property type="project" value="TreeGrafter"/>
</dbReference>
<keyword evidence="9" id="KW-1185">Reference proteome</keyword>
<feature type="transmembrane region" description="Helical" evidence="7">
    <location>
        <begin position="520"/>
        <end position="542"/>
    </location>
</feature>
<evidence type="ECO:0008006" key="10">
    <source>
        <dbReference type="Google" id="ProtNLM"/>
    </source>
</evidence>
<dbReference type="GO" id="GO:0034755">
    <property type="term" value="P:iron ion transmembrane transport"/>
    <property type="evidence" value="ECO:0007669"/>
    <property type="project" value="TreeGrafter"/>
</dbReference>
<feature type="transmembrane region" description="Helical" evidence="7">
    <location>
        <begin position="455"/>
        <end position="473"/>
    </location>
</feature>
<feature type="transmembrane region" description="Helical" evidence="7">
    <location>
        <begin position="319"/>
        <end position="338"/>
    </location>
</feature>
<evidence type="ECO:0000256" key="7">
    <source>
        <dbReference type="SAM" id="Phobius"/>
    </source>
</evidence>
<proteinExistence type="inferred from homology"/>
<comment type="caution">
    <text evidence="8">The sequence shown here is derived from an EMBL/GenBank/DDBJ whole genome shotgun (WGS) entry which is preliminary data.</text>
</comment>
<evidence type="ECO:0000256" key="5">
    <source>
        <dbReference type="ARBA" id="ARBA00023136"/>
    </source>
</evidence>
<evidence type="ECO:0000313" key="8">
    <source>
        <dbReference type="EMBL" id="KAF9665039.1"/>
    </source>
</evidence>
<dbReference type="PANTHER" id="PTHR11706:SF75">
    <property type="entry name" value="ETHYLENE-INSENSITIVE PROTEIN 2"/>
    <property type="match status" value="1"/>
</dbReference>
<protein>
    <recommendedName>
        <fullName evidence="10">Ethylene-insensitive protein 2</fullName>
    </recommendedName>
</protein>
<evidence type="ECO:0000256" key="2">
    <source>
        <dbReference type="ARBA" id="ARBA00009965"/>
    </source>
</evidence>
<feature type="region of interest" description="Disordered" evidence="6">
    <location>
        <begin position="1324"/>
        <end position="1344"/>
    </location>
</feature>
<dbReference type="PANTHER" id="PTHR11706">
    <property type="entry name" value="SOLUTE CARRIER PROTEIN FAMILY 11 MEMBER"/>
    <property type="match status" value="1"/>
</dbReference>
<dbReference type="Proteomes" id="UP000657918">
    <property type="component" value="Chromosome 16"/>
</dbReference>
<accession>A0A835JB04</accession>
<dbReference type="EMBL" id="JADGMS010000016">
    <property type="protein sequence ID" value="KAF9665039.1"/>
    <property type="molecule type" value="Genomic_DNA"/>
</dbReference>
<dbReference type="PRINTS" id="PR00447">
    <property type="entry name" value="NATRESASSCMP"/>
</dbReference>
<feature type="transmembrane region" description="Helical" evidence="7">
    <location>
        <begin position="480"/>
        <end position="500"/>
    </location>
</feature>
<dbReference type="GO" id="GO:0005886">
    <property type="term" value="C:plasma membrane"/>
    <property type="evidence" value="ECO:0007669"/>
    <property type="project" value="TreeGrafter"/>
</dbReference>
<evidence type="ECO:0000256" key="6">
    <source>
        <dbReference type="SAM" id="MobiDB-lite"/>
    </source>
</evidence>
<feature type="transmembrane region" description="Helical" evidence="7">
    <location>
        <begin position="415"/>
        <end position="435"/>
    </location>
</feature>
<feature type="transmembrane region" description="Helical" evidence="7">
    <location>
        <begin position="278"/>
        <end position="299"/>
    </location>
</feature>
<keyword evidence="5 7" id="KW-0472">Membrane</keyword>
<name>A0A835JB04_9ROSI</name>
<keyword evidence="4 7" id="KW-1133">Transmembrane helix</keyword>
<feature type="transmembrane region" description="Helical" evidence="7">
    <location>
        <begin position="359"/>
        <end position="380"/>
    </location>
</feature>
<feature type="transmembrane region" description="Helical" evidence="7">
    <location>
        <begin position="200"/>
        <end position="219"/>
    </location>
</feature>
<feature type="compositionally biased region" description="Basic and acidic residues" evidence="6">
    <location>
        <begin position="727"/>
        <end position="739"/>
    </location>
</feature>
<organism evidence="8 9">
    <name type="scientific">Salix dunnii</name>
    <dbReference type="NCBI Taxonomy" id="1413687"/>
    <lineage>
        <taxon>Eukaryota</taxon>
        <taxon>Viridiplantae</taxon>
        <taxon>Streptophyta</taxon>
        <taxon>Embryophyta</taxon>
        <taxon>Tracheophyta</taxon>
        <taxon>Spermatophyta</taxon>
        <taxon>Magnoliopsida</taxon>
        <taxon>eudicotyledons</taxon>
        <taxon>Gunneridae</taxon>
        <taxon>Pentapetalae</taxon>
        <taxon>rosids</taxon>
        <taxon>fabids</taxon>
        <taxon>Malpighiales</taxon>
        <taxon>Salicaceae</taxon>
        <taxon>Saliceae</taxon>
        <taxon>Salix</taxon>
    </lineage>
</organism>
<dbReference type="InterPro" id="IPR017187">
    <property type="entry name" value="EIN2"/>
</dbReference>
<feature type="transmembrane region" description="Helical" evidence="7">
    <location>
        <begin position="231"/>
        <end position="257"/>
    </location>
</feature>
<dbReference type="PIRSF" id="PIRSF037378">
    <property type="entry name" value="EIN2"/>
    <property type="match status" value="1"/>
</dbReference>
<evidence type="ECO:0000256" key="4">
    <source>
        <dbReference type="ARBA" id="ARBA00022989"/>
    </source>
</evidence>